<comment type="subcellular location">
    <subcellularLocation>
        <location evidence="1">Cell envelope</location>
    </subcellularLocation>
</comment>
<dbReference type="Proteomes" id="UP000754495">
    <property type="component" value="Unassembled WGS sequence"/>
</dbReference>
<dbReference type="RefSeq" id="WP_167111742.1">
    <property type="nucleotide sequence ID" value="NZ_JAANOU010000001.1"/>
</dbReference>
<evidence type="ECO:0000256" key="1">
    <source>
        <dbReference type="ARBA" id="ARBA00004196"/>
    </source>
</evidence>
<reference evidence="5 6" key="1">
    <citation type="submission" date="2020-03" db="EMBL/GenBank/DDBJ databases">
        <title>Sequencing the genomes of 1000 actinobacteria strains.</title>
        <authorList>
            <person name="Klenk H.-P."/>
        </authorList>
    </citation>
    <scope>NUCLEOTIDE SEQUENCE [LARGE SCALE GENOMIC DNA]</scope>
    <source>
        <strain evidence="5 6">DSM 45668</strain>
    </source>
</reference>
<organism evidence="5 6">
    <name type="scientific">Amycolatopsis viridis</name>
    <dbReference type="NCBI Taxonomy" id="185678"/>
    <lineage>
        <taxon>Bacteria</taxon>
        <taxon>Bacillati</taxon>
        <taxon>Actinomycetota</taxon>
        <taxon>Actinomycetes</taxon>
        <taxon>Pseudonocardiales</taxon>
        <taxon>Pseudonocardiaceae</taxon>
        <taxon>Amycolatopsis</taxon>
    </lineage>
</organism>
<dbReference type="InterPro" id="IPR050555">
    <property type="entry name" value="Bact_Solute-Bind_Prot2"/>
</dbReference>
<accession>A0ABX0STE7</accession>
<keyword evidence="5" id="KW-0762">Sugar transport</keyword>
<feature type="chain" id="PRO_5046010733" evidence="3">
    <location>
        <begin position="28"/>
        <end position="366"/>
    </location>
</feature>
<dbReference type="PANTHER" id="PTHR30036:SF1">
    <property type="entry name" value="D-XYLOSE-BINDING PERIPLASMIC PROTEIN"/>
    <property type="match status" value="1"/>
</dbReference>
<gene>
    <name evidence="5" type="ORF">FHX46_001414</name>
</gene>
<comment type="caution">
    <text evidence="5">The sequence shown here is derived from an EMBL/GenBank/DDBJ whole genome shotgun (WGS) entry which is preliminary data.</text>
</comment>
<evidence type="ECO:0000313" key="6">
    <source>
        <dbReference type="Proteomes" id="UP000754495"/>
    </source>
</evidence>
<dbReference type="InterPro" id="IPR028082">
    <property type="entry name" value="Peripla_BP_I"/>
</dbReference>
<keyword evidence="2 3" id="KW-0732">Signal</keyword>
<proteinExistence type="predicted"/>
<protein>
    <submittedName>
        <fullName evidence="5">Multiple sugar transport system substrate-binding protein</fullName>
    </submittedName>
</protein>
<dbReference type="EMBL" id="JAANOU010000001">
    <property type="protein sequence ID" value="NIH78884.1"/>
    <property type="molecule type" value="Genomic_DNA"/>
</dbReference>
<sequence>MRRKLLAAAVATAVAAIALTGCSQRNAESGATALKVGDTIGVALPTKTSENVANYERYWQDALTKAGFKADIQYASNSNPVPDQQNQIQSMVTKGYKVIAISAQDGGQLGNQLAQAKKAGVTIIAWDRNIVSTENVDYYVSFNNFRVGQLQAQSLLEGLKKKNPNGPWNVELFAGAATTNLSTIFFNGAMSVLDPLIKSGQVVVPSGQTGFQQVATEGWLGQNAQTRMTNLITSTYAGGRKLDGVLSPNDTLARSIITALRQAGLSGQVVTGMDGDKASVPLIMDGTQYCTVYKDSGVEAQAAVDLISQLAQGKQPTVVADDKDNAWNGVKVVPAVLVPPVLVTKDNAAEAFQGNPELAALAKTNN</sequence>
<dbReference type="InterPro" id="IPR025997">
    <property type="entry name" value="SBP_2_dom"/>
</dbReference>
<dbReference type="Gene3D" id="3.40.50.2300">
    <property type="match status" value="2"/>
</dbReference>
<dbReference type="Pfam" id="PF13407">
    <property type="entry name" value="Peripla_BP_4"/>
    <property type="match status" value="1"/>
</dbReference>
<evidence type="ECO:0000259" key="4">
    <source>
        <dbReference type="Pfam" id="PF13407"/>
    </source>
</evidence>
<evidence type="ECO:0000256" key="3">
    <source>
        <dbReference type="SAM" id="SignalP"/>
    </source>
</evidence>
<evidence type="ECO:0000313" key="5">
    <source>
        <dbReference type="EMBL" id="NIH78884.1"/>
    </source>
</evidence>
<dbReference type="PANTHER" id="PTHR30036">
    <property type="entry name" value="D-XYLOSE-BINDING PERIPLASMIC PROTEIN"/>
    <property type="match status" value="1"/>
</dbReference>
<dbReference type="CDD" id="cd19994">
    <property type="entry name" value="PBP1_ChvE"/>
    <property type="match status" value="1"/>
</dbReference>
<name>A0ABX0STE7_9PSEU</name>
<keyword evidence="5" id="KW-0813">Transport</keyword>
<feature type="domain" description="Periplasmic binding protein" evidence="4">
    <location>
        <begin position="40"/>
        <end position="315"/>
    </location>
</feature>
<dbReference type="PROSITE" id="PS51257">
    <property type="entry name" value="PROKAR_LIPOPROTEIN"/>
    <property type="match status" value="1"/>
</dbReference>
<keyword evidence="6" id="KW-1185">Reference proteome</keyword>
<feature type="signal peptide" evidence="3">
    <location>
        <begin position="1"/>
        <end position="27"/>
    </location>
</feature>
<evidence type="ECO:0000256" key="2">
    <source>
        <dbReference type="ARBA" id="ARBA00022729"/>
    </source>
</evidence>
<dbReference type="SUPFAM" id="SSF53822">
    <property type="entry name" value="Periplasmic binding protein-like I"/>
    <property type="match status" value="1"/>
</dbReference>